<dbReference type="GO" id="GO:0000981">
    <property type="term" value="F:DNA-binding transcription factor activity, RNA polymerase II-specific"/>
    <property type="evidence" value="ECO:0007669"/>
    <property type="project" value="InterPro"/>
</dbReference>
<dbReference type="AlphaFoldDB" id="A0AA48L8Q6"/>
<gene>
    <name evidence="3" type="ORF">CcaverHIS019_0604910</name>
</gene>
<reference evidence="3" key="1">
    <citation type="journal article" date="2023" name="BMC Genomics">
        <title>Chromosome-level genome assemblies of Cutaneotrichosporon spp. (Trichosporonales, Basidiomycota) reveal imbalanced evolution between nucleotide sequences and chromosome synteny.</title>
        <authorList>
            <person name="Kobayashi Y."/>
            <person name="Kayamori A."/>
            <person name="Aoki K."/>
            <person name="Shiwa Y."/>
            <person name="Matsutani M."/>
            <person name="Fujita N."/>
            <person name="Sugita T."/>
            <person name="Iwasaki W."/>
            <person name="Tanaka N."/>
            <person name="Takashima M."/>
        </authorList>
    </citation>
    <scope>NUCLEOTIDE SEQUENCE</scope>
    <source>
        <strain evidence="3">HIS019</strain>
    </source>
</reference>
<proteinExistence type="predicted"/>
<keyword evidence="2" id="KW-0539">Nucleus</keyword>
<dbReference type="CDD" id="cd12148">
    <property type="entry name" value="fungal_TF_MHR"/>
    <property type="match status" value="1"/>
</dbReference>
<dbReference type="InterPro" id="IPR050613">
    <property type="entry name" value="Sec_Metabolite_Reg"/>
</dbReference>
<dbReference type="CDD" id="cd00067">
    <property type="entry name" value="GAL4"/>
    <property type="match status" value="1"/>
</dbReference>
<comment type="subcellular location">
    <subcellularLocation>
        <location evidence="1">Nucleus</location>
    </subcellularLocation>
</comment>
<evidence type="ECO:0000256" key="1">
    <source>
        <dbReference type="ARBA" id="ARBA00004123"/>
    </source>
</evidence>
<dbReference type="Proteomes" id="UP001233271">
    <property type="component" value="Chromosome 6"/>
</dbReference>
<dbReference type="GeneID" id="85497902"/>
<dbReference type="PANTHER" id="PTHR31001:SF89">
    <property type="entry name" value="ZN(2)-C6 FUNGAL-TYPE DOMAIN-CONTAINING PROTEIN"/>
    <property type="match status" value="1"/>
</dbReference>
<dbReference type="EMBL" id="AP028217">
    <property type="protein sequence ID" value="BEI94032.1"/>
    <property type="molecule type" value="Genomic_DNA"/>
</dbReference>
<dbReference type="GO" id="GO:0005634">
    <property type="term" value="C:nucleus"/>
    <property type="evidence" value="ECO:0007669"/>
    <property type="project" value="UniProtKB-SubCell"/>
</dbReference>
<dbReference type="PANTHER" id="PTHR31001">
    <property type="entry name" value="UNCHARACTERIZED TRANSCRIPTIONAL REGULATORY PROTEIN"/>
    <property type="match status" value="1"/>
</dbReference>
<organism evidence="3 4">
    <name type="scientific">Cutaneotrichosporon cavernicola</name>
    <dbReference type="NCBI Taxonomy" id="279322"/>
    <lineage>
        <taxon>Eukaryota</taxon>
        <taxon>Fungi</taxon>
        <taxon>Dikarya</taxon>
        <taxon>Basidiomycota</taxon>
        <taxon>Agaricomycotina</taxon>
        <taxon>Tremellomycetes</taxon>
        <taxon>Trichosporonales</taxon>
        <taxon>Trichosporonaceae</taxon>
        <taxon>Cutaneotrichosporon</taxon>
    </lineage>
</organism>
<dbReference type="RefSeq" id="XP_060459297.1">
    <property type="nucleotide sequence ID" value="XM_060602954.1"/>
</dbReference>
<dbReference type="InterPro" id="IPR001138">
    <property type="entry name" value="Zn2Cys6_DnaBD"/>
</dbReference>
<sequence>MPNRSSPPDPKRRRLRATRVCGRCRRLKLRCDRNHPCEASICLVGALSTQREAQTLRRLTDGLLRHITTYGPHNMDYAHAAIVACGAELTGPASSSARAWVAVGSARAAVLLARIHVDQEERLWDRERRRRIWYHLYITQAFTAVRLGLPFDPGPHVPRPLVLSDAALLAASTAQEAALLTDVEAEWAFPDSKIAWADLVLAQKEIMAQPTTLAERLAEAHGAIDAFWVTLPSHIKMGAEGLITRIAMHDALVSLYRPHFALRDGVERMGLLAAGIDPLARGLVAAHALGEAVRELGLVAEGDAALWAFGTSAFTAGMAIAYAELAGRGSVHDVDALDGALDSLRLCAGRGWSRTNAGAVGVLEGVRRLVRARRAQRVARIQQAREPPSYVPEHAWTDEVVDPYSGLSMSTRQEESPPTPTSVAWYPSMPAEGGSLWDEWEGLFRGFLEEGT</sequence>
<evidence type="ECO:0008006" key="5">
    <source>
        <dbReference type="Google" id="ProtNLM"/>
    </source>
</evidence>
<accession>A0AA48L8Q6</accession>
<evidence type="ECO:0000313" key="3">
    <source>
        <dbReference type="EMBL" id="BEI94032.1"/>
    </source>
</evidence>
<evidence type="ECO:0000256" key="2">
    <source>
        <dbReference type="ARBA" id="ARBA00023242"/>
    </source>
</evidence>
<evidence type="ECO:0000313" key="4">
    <source>
        <dbReference type="Proteomes" id="UP001233271"/>
    </source>
</evidence>
<dbReference type="GO" id="GO:0008270">
    <property type="term" value="F:zinc ion binding"/>
    <property type="evidence" value="ECO:0007669"/>
    <property type="project" value="InterPro"/>
</dbReference>
<protein>
    <recommendedName>
        <fullName evidence="5">Transcription factor domain-containing protein</fullName>
    </recommendedName>
</protein>
<dbReference type="KEGG" id="ccac:CcaHIS019_0604910"/>
<keyword evidence="4" id="KW-1185">Reference proteome</keyword>
<name>A0AA48L8Q6_9TREE</name>